<dbReference type="RefSeq" id="WP_326509575.1">
    <property type="nucleotide sequence ID" value="NZ_JAWIIV010000040.1"/>
</dbReference>
<reference evidence="1 2" key="1">
    <citation type="submission" date="2023-10" db="EMBL/GenBank/DDBJ databases">
        <title>Noviherbaspirillum sp. CPCC 100848 genome assembly.</title>
        <authorList>
            <person name="Li X.Y."/>
            <person name="Fang X.M."/>
        </authorList>
    </citation>
    <scope>NUCLEOTIDE SEQUENCE [LARGE SCALE GENOMIC DNA]</scope>
    <source>
        <strain evidence="1 2">CPCC 100848</strain>
    </source>
</reference>
<evidence type="ECO:0000313" key="2">
    <source>
        <dbReference type="Proteomes" id="UP001352263"/>
    </source>
</evidence>
<evidence type="ECO:0000313" key="1">
    <source>
        <dbReference type="EMBL" id="MEC4722948.1"/>
    </source>
</evidence>
<accession>A0ABU6JH04</accession>
<proteinExistence type="predicted"/>
<comment type="caution">
    <text evidence="1">The sequence shown here is derived from an EMBL/GenBank/DDBJ whole genome shotgun (WGS) entry which is preliminary data.</text>
</comment>
<dbReference type="EMBL" id="JAWIIV010000040">
    <property type="protein sequence ID" value="MEC4722948.1"/>
    <property type="molecule type" value="Genomic_DNA"/>
</dbReference>
<keyword evidence="2" id="KW-1185">Reference proteome</keyword>
<dbReference type="Proteomes" id="UP001352263">
    <property type="component" value="Unassembled WGS sequence"/>
</dbReference>
<gene>
    <name evidence="1" type="ORF">RY831_27695</name>
</gene>
<protein>
    <submittedName>
        <fullName evidence="1">Uncharacterized protein</fullName>
    </submittedName>
</protein>
<name>A0ABU6JH04_9BURK</name>
<organism evidence="1 2">
    <name type="scientific">Noviherbaspirillum album</name>
    <dbReference type="NCBI Taxonomy" id="3080276"/>
    <lineage>
        <taxon>Bacteria</taxon>
        <taxon>Pseudomonadati</taxon>
        <taxon>Pseudomonadota</taxon>
        <taxon>Betaproteobacteria</taxon>
        <taxon>Burkholderiales</taxon>
        <taxon>Oxalobacteraceae</taxon>
        <taxon>Noviherbaspirillum</taxon>
    </lineage>
</organism>
<sequence length="49" mass="5913">MGESQELEREAIALWKEYKIFLNRPKPKAFLLRLAAFLQWQELHKELAK</sequence>